<dbReference type="Proteomes" id="UP001499852">
    <property type="component" value="Unassembled WGS sequence"/>
</dbReference>
<dbReference type="Pfam" id="PF04453">
    <property type="entry name" value="LptD"/>
    <property type="match status" value="1"/>
</dbReference>
<comment type="caution">
    <text evidence="2">The sequence shown here is derived from an EMBL/GenBank/DDBJ whole genome shotgun (WGS) entry which is preliminary data.</text>
</comment>
<protein>
    <recommendedName>
        <fullName evidence="1">LptD C-terminal domain-containing protein</fullName>
    </recommendedName>
</protein>
<dbReference type="InterPro" id="IPR050218">
    <property type="entry name" value="LptD"/>
</dbReference>
<evidence type="ECO:0000259" key="1">
    <source>
        <dbReference type="Pfam" id="PF04453"/>
    </source>
</evidence>
<proteinExistence type="predicted"/>
<evidence type="ECO:0000313" key="2">
    <source>
        <dbReference type="EMBL" id="GAA5149378.1"/>
    </source>
</evidence>
<accession>A0ABP9PN87</accession>
<keyword evidence="3" id="KW-1185">Reference proteome</keyword>
<organism evidence="2 3">
    <name type="scientific">Prosthecobacter algae</name>
    <dbReference type="NCBI Taxonomy" id="1144682"/>
    <lineage>
        <taxon>Bacteria</taxon>
        <taxon>Pseudomonadati</taxon>
        <taxon>Verrucomicrobiota</taxon>
        <taxon>Verrucomicrobiia</taxon>
        <taxon>Verrucomicrobiales</taxon>
        <taxon>Verrucomicrobiaceae</taxon>
        <taxon>Prosthecobacter</taxon>
    </lineage>
</organism>
<feature type="domain" description="LptD C-terminal" evidence="1">
    <location>
        <begin position="319"/>
        <end position="737"/>
    </location>
</feature>
<dbReference type="EMBL" id="BAABIA010000013">
    <property type="protein sequence ID" value="GAA5149378.1"/>
    <property type="molecule type" value="Genomic_DNA"/>
</dbReference>
<sequence length="828" mass="93448">MLFLAVSPNLSGIMTFSRLCVVLGFAALMVAPGLRAQAVLDSLTSNLNIEGLDTTYDPETGLATAKGDVRISYTDVEIRCGTASYNATTGEIIARDGVVIWKAGTTYRGENIIYNANSGELSGDGVRSSMPMEMGTFFYETDKFETETKLIQKLEGGDTYFTTHDVQNPNFRLRARKITIYPGDRVVMRNVTVIAGDTPIFYFPFISQPLAEEVGYRFTPGFQSRWGGFLLAQYGVIHGDHTLAKYRLDLRSSRGVGVGADFLSLRHKDNRKNFGNLKLYYLRDSDPTNNRTGEERGPVGEDRYRINFQHRIYLPGPEKSTWYLDFDINKVSDAHFYEDFFFNDFRETPEPENQVSLVHTDPAYVATLMARFQANDFYSVGTRLPELAIDWTRRQLWHTGIYHQGTFSAGILKDELGDEQEEDFSKLIRDGRVELTGGAALDPDSRRRYQSFLGLDPSGGLSAADLSRGIDLFSAVLEGAGYARVHTYQELLYPKTFLGWLNVTPRIGGGLTHYSDIEGDAYSNLSDATRTIFHAGLDVSFKLSKTWSDFQKPEWGLNGLRHVLQPYVNLSYLDVGDSQMEGLQLVDRLSPTTRPRSIDVPLFTAVDSLESWNIARIGMRNLLQTKRDYTTTNNGNFYTASSEETQTYTWAGLNTYVDLFMKDPEFDRSLSNLYNELFWRPVPWLNFWMDAQIPLESGRGSFTELNQGVTFMPARNMQLTLGHQYVSDSPYFADSSLVFSRIYTRLTDNWGFSMNHIFEMDDGTMEFQSYSVTRDLSSWVASVGAMVRDNRDGLSDFGVLFSLTLKDFPQLSIPLDIDPNPSGRGGNQ</sequence>
<dbReference type="PANTHER" id="PTHR30189:SF1">
    <property type="entry name" value="LPS-ASSEMBLY PROTEIN LPTD"/>
    <property type="match status" value="1"/>
</dbReference>
<evidence type="ECO:0000313" key="3">
    <source>
        <dbReference type="Proteomes" id="UP001499852"/>
    </source>
</evidence>
<dbReference type="PANTHER" id="PTHR30189">
    <property type="entry name" value="LPS-ASSEMBLY PROTEIN"/>
    <property type="match status" value="1"/>
</dbReference>
<name>A0ABP9PN87_9BACT</name>
<gene>
    <name evidence="2" type="ORF">GCM10023213_47010</name>
</gene>
<reference evidence="3" key="1">
    <citation type="journal article" date="2019" name="Int. J. Syst. Evol. Microbiol.">
        <title>The Global Catalogue of Microorganisms (GCM) 10K type strain sequencing project: providing services to taxonomists for standard genome sequencing and annotation.</title>
        <authorList>
            <consortium name="The Broad Institute Genomics Platform"/>
            <consortium name="The Broad Institute Genome Sequencing Center for Infectious Disease"/>
            <person name="Wu L."/>
            <person name="Ma J."/>
        </authorList>
    </citation>
    <scope>NUCLEOTIDE SEQUENCE [LARGE SCALE GENOMIC DNA]</scope>
    <source>
        <strain evidence="3">JCM 18053</strain>
    </source>
</reference>
<dbReference type="InterPro" id="IPR007543">
    <property type="entry name" value="LptD_C"/>
</dbReference>
<dbReference type="Gene3D" id="2.60.450.10">
    <property type="entry name" value="Lipopolysaccharide (LPS) transport protein A like domain"/>
    <property type="match status" value="1"/>
</dbReference>